<dbReference type="InterPro" id="IPR029045">
    <property type="entry name" value="ClpP/crotonase-like_dom_sf"/>
</dbReference>
<comment type="catalytic activity">
    <reaction evidence="7">
        <text>3-methylbut-2-enoyl-CoA + hydrogencarbonate + ATP = 3-methyl-(2E)-glutaconyl-CoA + ADP + phosphate + H(+)</text>
        <dbReference type="Rhea" id="RHEA:13589"/>
        <dbReference type="ChEBI" id="CHEBI:15378"/>
        <dbReference type="ChEBI" id="CHEBI:17544"/>
        <dbReference type="ChEBI" id="CHEBI:30616"/>
        <dbReference type="ChEBI" id="CHEBI:43474"/>
        <dbReference type="ChEBI" id="CHEBI:57344"/>
        <dbReference type="ChEBI" id="CHEBI:57346"/>
        <dbReference type="ChEBI" id="CHEBI:456216"/>
        <dbReference type="EC" id="6.4.1.4"/>
    </reaction>
</comment>
<feature type="region of interest" description="Disordered" evidence="11">
    <location>
        <begin position="1541"/>
        <end position="1589"/>
    </location>
</feature>
<feature type="compositionally biased region" description="Basic residues" evidence="11">
    <location>
        <begin position="482"/>
        <end position="495"/>
    </location>
</feature>
<evidence type="ECO:0000256" key="9">
    <source>
        <dbReference type="ARBA" id="ARBA00062256"/>
    </source>
</evidence>
<gene>
    <name evidence="14" type="ORF">COCON_G00154700</name>
</gene>
<accession>A0A9Q1D8Y7</accession>
<evidence type="ECO:0000256" key="4">
    <source>
        <dbReference type="ARBA" id="ARBA00031109"/>
    </source>
</evidence>
<feature type="compositionally biased region" description="Basic and acidic residues" evidence="11">
    <location>
        <begin position="985"/>
        <end position="1000"/>
    </location>
</feature>
<evidence type="ECO:0000313" key="14">
    <source>
        <dbReference type="EMBL" id="KAJ8263013.1"/>
    </source>
</evidence>
<dbReference type="EC" id="6.4.1.4" evidence="3"/>
<feature type="compositionally biased region" description="Basic residues" evidence="11">
    <location>
        <begin position="502"/>
        <end position="511"/>
    </location>
</feature>
<protein>
    <recommendedName>
        <fullName evidence="10">Methylcrotonoyl-CoA carboxylase beta chain, mitochondrial</fullName>
        <ecNumber evidence="3">6.4.1.4</ecNumber>
    </recommendedName>
    <alternativeName>
        <fullName evidence="6">3-methylcrotonyl-CoA carboxylase 2</fullName>
    </alternativeName>
    <alternativeName>
        <fullName evidence="4">3-methylcrotonyl-CoA carboxylase non-biotin-containing subunit</fullName>
    </alternativeName>
    <alternativeName>
        <fullName evidence="5">3-methylcrotonyl-CoA:carbon dioxide ligase subunit beta</fullName>
    </alternativeName>
</protein>
<evidence type="ECO:0000256" key="2">
    <source>
        <dbReference type="ARBA" id="ARBA00025711"/>
    </source>
</evidence>
<dbReference type="Gene3D" id="3.90.226.10">
    <property type="entry name" value="2-enoyl-CoA Hydratase, Chain A, domain 1"/>
    <property type="match status" value="2"/>
</dbReference>
<feature type="compositionally biased region" description="Basic and acidic residues" evidence="11">
    <location>
        <begin position="1630"/>
        <end position="1641"/>
    </location>
</feature>
<feature type="region of interest" description="Disordered" evidence="11">
    <location>
        <begin position="1"/>
        <end position="281"/>
    </location>
</feature>
<evidence type="ECO:0000259" key="13">
    <source>
        <dbReference type="PROSITE" id="PS50989"/>
    </source>
</evidence>
<feature type="compositionally biased region" description="Low complexity" evidence="11">
    <location>
        <begin position="118"/>
        <end position="127"/>
    </location>
</feature>
<feature type="compositionally biased region" description="Basic and acidic residues" evidence="11">
    <location>
        <begin position="1823"/>
        <end position="1836"/>
    </location>
</feature>
<evidence type="ECO:0000256" key="1">
    <source>
        <dbReference type="ARBA" id="ARBA00006102"/>
    </source>
</evidence>
<feature type="compositionally biased region" description="Polar residues" evidence="11">
    <location>
        <begin position="316"/>
        <end position="326"/>
    </location>
</feature>
<dbReference type="GO" id="GO:0004485">
    <property type="term" value="F:methylcrotonoyl-CoA carboxylase activity"/>
    <property type="evidence" value="ECO:0007669"/>
    <property type="project" value="UniProtKB-EC"/>
</dbReference>
<feature type="compositionally biased region" description="Basic residues" evidence="11">
    <location>
        <begin position="2148"/>
        <end position="2157"/>
    </location>
</feature>
<feature type="compositionally biased region" description="Polar residues" evidence="11">
    <location>
        <begin position="1301"/>
        <end position="1321"/>
    </location>
</feature>
<feature type="compositionally biased region" description="Basic residues" evidence="11">
    <location>
        <begin position="1663"/>
        <end position="1672"/>
    </location>
</feature>
<feature type="compositionally biased region" description="Basic and acidic residues" evidence="11">
    <location>
        <begin position="2123"/>
        <end position="2147"/>
    </location>
</feature>
<feature type="region of interest" description="Disordered" evidence="11">
    <location>
        <begin position="1809"/>
        <end position="1892"/>
    </location>
</feature>
<dbReference type="SUPFAM" id="SSF46689">
    <property type="entry name" value="Homeodomain-like"/>
    <property type="match status" value="1"/>
</dbReference>
<organism evidence="14 15">
    <name type="scientific">Conger conger</name>
    <name type="common">Conger eel</name>
    <name type="synonym">Muraena conger</name>
    <dbReference type="NCBI Taxonomy" id="82655"/>
    <lineage>
        <taxon>Eukaryota</taxon>
        <taxon>Metazoa</taxon>
        <taxon>Chordata</taxon>
        <taxon>Craniata</taxon>
        <taxon>Vertebrata</taxon>
        <taxon>Euteleostomi</taxon>
        <taxon>Actinopterygii</taxon>
        <taxon>Neopterygii</taxon>
        <taxon>Teleostei</taxon>
        <taxon>Anguilliformes</taxon>
        <taxon>Congridae</taxon>
        <taxon>Conger</taxon>
    </lineage>
</organism>
<feature type="compositionally biased region" description="Polar residues" evidence="11">
    <location>
        <begin position="1151"/>
        <end position="1166"/>
    </location>
</feature>
<feature type="compositionally biased region" description="Basic residues" evidence="11">
    <location>
        <begin position="2484"/>
        <end position="2493"/>
    </location>
</feature>
<comment type="function">
    <text evidence="8">Carboxyltransferase subunit of the 3-methylcrotonyl-CoA carboxylase, an enzyme that catalyzes the conversion of 3-methylcrotonyl-CoA to 3-methylglutaconyl-CoA, a critical step for leucine and isovaleric acid catabolism.</text>
</comment>
<reference evidence="14" key="1">
    <citation type="journal article" date="2023" name="Science">
        <title>Genome structures resolve the early diversification of teleost fishes.</title>
        <authorList>
            <person name="Parey E."/>
            <person name="Louis A."/>
            <person name="Montfort J."/>
            <person name="Bouchez O."/>
            <person name="Roques C."/>
            <person name="Iampietro C."/>
            <person name="Lluch J."/>
            <person name="Castinel A."/>
            <person name="Donnadieu C."/>
            <person name="Desvignes T."/>
            <person name="Floi Bucao C."/>
            <person name="Jouanno E."/>
            <person name="Wen M."/>
            <person name="Mejri S."/>
            <person name="Dirks R."/>
            <person name="Jansen H."/>
            <person name="Henkel C."/>
            <person name="Chen W.J."/>
            <person name="Zahm M."/>
            <person name="Cabau C."/>
            <person name="Klopp C."/>
            <person name="Thompson A.W."/>
            <person name="Robinson-Rechavi M."/>
            <person name="Braasch I."/>
            <person name="Lecointre G."/>
            <person name="Bobe J."/>
            <person name="Postlethwait J.H."/>
            <person name="Berthelot C."/>
            <person name="Roest Crollius H."/>
            <person name="Guiguen Y."/>
        </authorList>
    </citation>
    <scope>NUCLEOTIDE SEQUENCE</scope>
    <source>
        <strain evidence="14">Concon-B</strain>
    </source>
</reference>
<feature type="compositionally biased region" description="Basic residues" evidence="11">
    <location>
        <begin position="636"/>
        <end position="645"/>
    </location>
</feature>
<feature type="compositionally biased region" description="Polar residues" evidence="11">
    <location>
        <begin position="2879"/>
        <end position="2896"/>
    </location>
</feature>
<dbReference type="Proteomes" id="UP001152803">
    <property type="component" value="Unassembled WGS sequence"/>
</dbReference>
<feature type="compositionally biased region" description="Acidic residues" evidence="11">
    <location>
        <begin position="329"/>
        <end position="342"/>
    </location>
</feature>
<feature type="region of interest" description="Disordered" evidence="11">
    <location>
        <begin position="1981"/>
        <end position="2006"/>
    </location>
</feature>
<feature type="compositionally biased region" description="Basic and acidic residues" evidence="11">
    <location>
        <begin position="615"/>
        <end position="635"/>
    </location>
</feature>
<evidence type="ECO:0000256" key="7">
    <source>
        <dbReference type="ARBA" id="ARBA00052347"/>
    </source>
</evidence>
<feature type="compositionally biased region" description="Acidic residues" evidence="11">
    <location>
        <begin position="727"/>
        <end position="737"/>
    </location>
</feature>
<feature type="compositionally biased region" description="Basic and acidic residues" evidence="11">
    <location>
        <begin position="2216"/>
        <end position="2228"/>
    </location>
</feature>
<feature type="region of interest" description="Disordered" evidence="11">
    <location>
        <begin position="1128"/>
        <end position="1377"/>
    </location>
</feature>
<evidence type="ECO:0000256" key="5">
    <source>
        <dbReference type="ARBA" id="ARBA00031237"/>
    </source>
</evidence>
<dbReference type="Pfam" id="PF01039">
    <property type="entry name" value="Carboxyl_trans"/>
    <property type="match status" value="1"/>
</dbReference>
<dbReference type="EMBL" id="JAFJMO010000011">
    <property type="protein sequence ID" value="KAJ8263013.1"/>
    <property type="molecule type" value="Genomic_DNA"/>
</dbReference>
<feature type="region of interest" description="Disordered" evidence="11">
    <location>
        <begin position="2020"/>
        <end position="2060"/>
    </location>
</feature>
<feature type="region of interest" description="Disordered" evidence="11">
    <location>
        <begin position="480"/>
        <end position="1025"/>
    </location>
</feature>
<feature type="compositionally biased region" description="Acidic residues" evidence="11">
    <location>
        <begin position="566"/>
        <end position="575"/>
    </location>
</feature>
<feature type="region of interest" description="Disordered" evidence="11">
    <location>
        <begin position="2435"/>
        <end position="2593"/>
    </location>
</feature>
<evidence type="ECO:0000256" key="3">
    <source>
        <dbReference type="ARBA" id="ARBA00026116"/>
    </source>
</evidence>
<proteinExistence type="inferred from homology"/>
<feature type="region of interest" description="Disordered" evidence="11">
    <location>
        <begin position="304"/>
        <end position="342"/>
    </location>
</feature>
<dbReference type="FunFam" id="3.90.226.10:FF:000007">
    <property type="entry name" value="Methylcrotonoyl-CoA carboxylase subunit beta"/>
    <property type="match status" value="1"/>
</dbReference>
<dbReference type="InterPro" id="IPR045190">
    <property type="entry name" value="MCCB/AccD1-like"/>
</dbReference>
<dbReference type="GO" id="GO:0005739">
    <property type="term" value="C:mitochondrion"/>
    <property type="evidence" value="ECO:0007669"/>
    <property type="project" value="TreeGrafter"/>
</dbReference>
<keyword evidence="15" id="KW-1185">Reference proteome</keyword>
<comment type="caution">
    <text evidence="14">The sequence shown here is derived from an EMBL/GenBank/DDBJ whole genome shotgun (WGS) entry which is preliminary data.</text>
</comment>
<dbReference type="PANTHER" id="PTHR22855:SF13">
    <property type="entry name" value="METHYLCROTONOYL-COA CARBOXYLASE BETA CHAIN, MITOCHONDRIAL"/>
    <property type="match status" value="1"/>
</dbReference>
<feature type="compositionally biased region" description="Basic residues" evidence="11">
    <location>
        <begin position="584"/>
        <end position="593"/>
    </location>
</feature>
<evidence type="ECO:0000256" key="10">
    <source>
        <dbReference type="ARBA" id="ARBA00073673"/>
    </source>
</evidence>
<comment type="similarity">
    <text evidence="1">Belongs to the AccD/PCCB family.</text>
</comment>
<name>A0A9Q1D8Y7_CONCO</name>
<feature type="region of interest" description="Disordered" evidence="11">
    <location>
        <begin position="2083"/>
        <end position="2243"/>
    </location>
</feature>
<feature type="region of interest" description="Disordered" evidence="11">
    <location>
        <begin position="2613"/>
        <end position="2900"/>
    </location>
</feature>
<feature type="compositionally biased region" description="Basic and acidic residues" evidence="11">
    <location>
        <begin position="186"/>
        <end position="196"/>
    </location>
</feature>
<dbReference type="CDD" id="cd00167">
    <property type="entry name" value="SANT"/>
    <property type="match status" value="1"/>
</dbReference>
<dbReference type="InterPro" id="IPR009057">
    <property type="entry name" value="Homeodomain-like_sf"/>
</dbReference>
<feature type="compositionally biased region" description="Polar residues" evidence="11">
    <location>
        <begin position="60"/>
        <end position="76"/>
    </location>
</feature>
<feature type="domain" description="CoA carboxyltransferase N-terminal" evidence="12">
    <location>
        <begin position="2988"/>
        <end position="3245"/>
    </location>
</feature>
<dbReference type="Gene3D" id="1.10.10.60">
    <property type="entry name" value="Homeodomain-like"/>
    <property type="match status" value="1"/>
</dbReference>
<feature type="compositionally biased region" description="Basic and acidic residues" evidence="11">
    <location>
        <begin position="754"/>
        <end position="763"/>
    </location>
</feature>
<feature type="region of interest" description="Disordered" evidence="11">
    <location>
        <begin position="1619"/>
        <end position="1758"/>
    </location>
</feature>
<evidence type="ECO:0000313" key="15">
    <source>
        <dbReference type="Proteomes" id="UP001152803"/>
    </source>
</evidence>
<feature type="compositionally biased region" description="Basic and acidic residues" evidence="11">
    <location>
        <begin position="2668"/>
        <end position="2681"/>
    </location>
</feature>
<dbReference type="SMART" id="SM00717">
    <property type="entry name" value="SANT"/>
    <property type="match status" value="1"/>
</dbReference>
<dbReference type="GO" id="GO:0006552">
    <property type="term" value="P:L-leucine catabolic process"/>
    <property type="evidence" value="ECO:0007669"/>
    <property type="project" value="TreeGrafter"/>
</dbReference>
<dbReference type="InterPro" id="IPR011762">
    <property type="entry name" value="COA_CT_N"/>
</dbReference>
<dbReference type="FunFam" id="3.90.226.10:FF:000004">
    <property type="entry name" value="Methylcrotonoyl-CoA carboxylase beta chain"/>
    <property type="match status" value="1"/>
</dbReference>
<dbReference type="PANTHER" id="PTHR22855">
    <property type="entry name" value="ACETYL, PROPIONYL, PYRUVATE, AND GLUTACONYL CARBOXYLASE-RELATED"/>
    <property type="match status" value="1"/>
</dbReference>
<dbReference type="PROSITE" id="PS50989">
    <property type="entry name" value="COA_CT_CTER"/>
    <property type="match status" value="1"/>
</dbReference>
<feature type="compositionally biased region" description="Gly residues" evidence="11">
    <location>
        <begin position="16"/>
        <end position="29"/>
    </location>
</feature>
<sequence length="3502" mass="376247">MRRSRISVRPNVARPGGKGLPGSQGGQDGQGAAAADTTLATETEGKQPDSAAVTEPGQPAGQSAETAAVLNASQDTSAEKHPPNVGEEAQNGGAPNDGPPAASTLQRRKRFSAMPNLAKPRAAAPARTPIPPAQAAGQGVSEQGLGSPGVAVFGDQDVSQDRTEPVSPVAPSTSCSEPVKKKRVRKSSDRPSKSPESKPSCSQPDQSELSCGKLSPGNASPQAGPSMQHEPLKLRGSLEDRQRIAKARKLKQMLRAENRKERSQKKSKHHDYDYSMPPDHSKMTMGDLIHYLPETNPMKSAVIEEEKEQDEKFIPQSPSNGLPQSKQEVDEEQEEEEEEVDDEEMLVPKVKVAEDGTLIIDEESLTVRVMRAKGPTIVEGNDPIFERGSTTTYTSFRNLSYTKPWSDKETDMFFLAISMVGSDFSMICQLFPHRNRKEVKNKFKREEKINSWRIDKAFREKRPFDMQFFNMLLGLVLDADKKKKNKPKPKPKPKRSPGDKPKPKRKGKKTSAKGAKAEQACDDDEELDGDVGEGDFEKENEDCSNVAKAEDKGTKKRQKRVKKSEGEEEEEEEEDLTKKPDGVKKKRQKKMANGKKNSANDVVLDGDVAEGDLETAEKEKEDCSNTGEAKDANKDTKKRRKRVKKGKEEEQEAEEADPTEKQEDGAKKKRRKKIPNGKKASIEGADDEPPAPDAATDDLGRSEEKNDDCSNTAKATRRKRKRTTKAEEEEEQEEGEPDSSGKKADGKRRKRSKKDPDADRVDVDVPEADVENGQLDAEEAKGSETMGSTAEGKPDKPARNARAKAKPNLERGRQTKSIPDTEEETIDSSRREEEEEETFDSSRRDSRREEEEETINSSRREEEEEETIDSSRREEVEDQEDGDFLPEISDSGAIPEGESVIDGSAAPPFDEDSPEADQQGASGVSATEGQELIKNTRKRVEGQESPRSSLPPPEPASPAKVVQPEMRPWPSVGVCQESQPSSELRMGEHSKERDEGRWEPELEEVEEEEEEWASPAHTEEEDEEQVLLPLGLRSLELLSNELEFLAGVPEAPGTGPSADSLCSEPGCEGAVEQGVNLNLLLDDVMESLSPHFVAGTHTEENDDEVARTLLTLGDPDLHFLSAAAPIPEIASAPDPPSQPPAEEQKPESEQADQSQRSSDPPQNVTSDLPVALAPINEAETHPMEEPGRSEESEGATGTRNVAQDSETPHSDPLVLSSVPQGRRIRFPKPRPNLGQASRASCTPLRQTPAPPSPGTVTCAVDPAPSTSTEVKRGQISDEESASVSNQGEASGSEELWKPGAFSSQSETPCWHSSVQTSTPSGRRSRLPKPRPNLGPMIRAPRPTLSQTPAPPEPDDDYSHSLPEASGTATPVQKAPTCRNIDRSVQVFYQKALTEAPTEQQTTETDGTAMVEAGAGHSSFGTPEASSQPYPGPSFTDLAPGTGGEGTVCETPANTGVPQGPTLNQNEAVRKDKVHEDEGASLSADTSGPAAGIEATSICDVADTSAFVTSECMEGLSWADVGEEEPTFILTLFEIPLPESGEYQNGPEVLDPARENPVSSMVVDPQSLPPPAAPEPQNCEEAEESGSGSVSHLVLSNALIPVCEEQEEGPAQHWTGLQEQHPLSEPSHTAGESHDLGAESHDQVQSGTDEASERDTPSQQKSKLPARTRRGKVQVKPCVTLKKLRGPAHTQPGPAHTSPEPRPPTAPHPDSQQEEPTAASELLQGIVGRSDLPQEEGGVAKEEGSGGGEETPLAYHSTQDSCESLSVGVSEAGSGCGSVTHLVLSHALIPVCEEQEEGPAQDWTGLQEQHPLSEPSHTAGEMVPESHDQEAESHDPVHAGTDGASKLQVKPCVTLTKLRGPAHTQPGPAHTSPEPRPPTAPHPDSQQEEPTAASELLQGIVGHSDLPQEEGGVAKEESSGGGEETPLAYHSTRDSCESLSMGAEESGCGSVTHLVLSHALIPVCEEQEEGPAQHWTGLQEQRPLSEPSHTAGEMVPQSHDQAQEEPTAAPELLQGIVGRSDLPQEEGGVAKEESSGGGEETPLAYHSTQDSCESLSMGAEESGCGSVTHLVLSHALIPVCEEQEEGPGQHWTGLQEQRPLSEPSHTAGAMVPESHDPAATSHDQAAESHDPVTEGASERDTPSQEKNKLPARTRRGKLQVKPCVTLRKLRGPAHTQPGPTHTSPEPRPPTAPHPDSQQEEPTAASELLQGIVGHSDLPQEKGGMAKEESSGGGEETPLAYRSTQDSCESLSVGAEESGCGSVSHLVLSDALIPVLTDGASERDTLSQQKSKLPARTSGGKLQVKPCVTLRKLRGPAHTQPGPAHTSPEPRPPTAPHPDSQQEEPTAASELLQGIVGHSDLPQEEGGVAKEESNGGGEETPLAYHSTQDSCESLSVGVLEAGSGCGSVTHLVLSHALIPVCEEQEEGPAQHWTGLQEQHPLSEPSHTAEEMVPESLDQAAESHDPVHAGTDGASERDTPSQEKSKLPARTRRGKLQVKPCVTLRKLRAPAHTQPGPAHTSPEPRPPTAPHPDSQQEEPTAASELLQGIVGHSDLLQEEAGVAKEESSGGGEETPLAYHSTRDSCESLSVGAEESGCDSVTHLVLSHALIPVCEEQEEGPAQHWTSLQEQHPLSEPSHTAGETAVDAEAEDHSSQIADLAAESLDQPGMDRASERDTPSQEKSKLPARTSRGKLQLKPCVTLRKLSVREELDLSEAEQPGPAHTQPGPAHTQPGPAHTQPGPAHMSPPTAPHPDAQQEEPPVGELPQGFVGCSVLPQEEGGIAAGAEEESSDGGEEPLLPYHSTPQSTSSTLTRSGRAPRGFLSFLSGDGGAGHASRAARPISHKPLVNTSRTGRKRVTGDTVVTETSVHDPPDTSPPTDVRASTSLSQPSPESANPQVSAPAEGEFLCARPSEAEEEPTKVSEFYFQDIFTELPFTSSRSHGMPSSLCLLRCTRRVPATLSRLYHGDRVATLGSQQDVQSPLFQENYERMKTIVQELKDRADKIRLGGGEKSRKLHTSRGKLLPRERIDRLLDPGSPFLEFSQFAAYELYGKEEVPAGGIITGMGRVSGVECVIVANDATVKGGTYYPVTVKKHLRAQEIAQQNHLPCIYLVDSGGANLPRQADVFPDRDHFGRIFFNQARLSSEGIAQIAVVMGSCTAGGAYVPAMADESIIVRKQGTIFLGGPPLVRAATGEEVSAEDLGGADLHCRKSGVTDHYALDDSHALHLARKAVRSLNYLKKLDVTVEPPEAPLFPADELYGIVGDNLKRNFDVREVIARVVDGSKFDEFKAFYGDTLVTGFARIFGYPVGIIGNNGVLFSESAKKGTHFIELCCQRNIPLLFLQNITGFMVGREYEAGGIAKDGAKMVTAVACANVPKITVIIGGSYGAGNYGMCGRAYSPRFLYMWPNARISVMGGEQAATVLATITKDQRAREGKEFTAEQEAAMKEPIVRRFEEEGSPYYSSARLWDDGIIDPADTRMVLGLSLSAALNAPTQRTRFGVFRM</sequence>
<dbReference type="SUPFAM" id="SSF52096">
    <property type="entry name" value="ClpP/crotonase"/>
    <property type="match status" value="2"/>
</dbReference>
<evidence type="ECO:0000259" key="12">
    <source>
        <dbReference type="PROSITE" id="PS50980"/>
    </source>
</evidence>
<comment type="subunit">
    <text evidence="9">Probably a dodecamer composed of six biotin-containing alpha subunits (MCCC1) and six beta (MCCC2) subunits.</text>
</comment>
<feature type="domain" description="CoA carboxyltransferase C-terminal" evidence="13">
    <location>
        <begin position="3248"/>
        <end position="3494"/>
    </location>
</feature>
<feature type="compositionally biased region" description="Polar residues" evidence="11">
    <location>
        <begin position="2800"/>
        <end position="2811"/>
    </location>
</feature>
<feature type="compositionally biased region" description="Acidic residues" evidence="11">
    <location>
        <begin position="520"/>
        <end position="542"/>
    </location>
</feature>
<dbReference type="InterPro" id="IPR034733">
    <property type="entry name" value="AcCoA_carboxyl_beta"/>
</dbReference>
<dbReference type="PROSITE" id="PS50980">
    <property type="entry name" value="COA_CT_NTER"/>
    <property type="match status" value="1"/>
</dbReference>
<feature type="compositionally biased region" description="Polar residues" evidence="11">
    <location>
        <begin position="1234"/>
        <end position="1245"/>
    </location>
</feature>
<feature type="compositionally biased region" description="Basic and acidic residues" evidence="11">
    <location>
        <begin position="230"/>
        <end position="243"/>
    </location>
</feature>
<comment type="pathway">
    <text evidence="2">Amino-acid degradation; L-leucine degradation; (S)-3-hydroxy-3-methylglutaryl-CoA from 3-isovaleryl-CoA: step 2/3.</text>
</comment>
<dbReference type="Pfam" id="PF15963">
    <property type="entry name" value="Myb_DNA-bind_7"/>
    <property type="match status" value="1"/>
</dbReference>
<feature type="compositionally biased region" description="Low complexity" evidence="11">
    <location>
        <begin position="30"/>
        <end position="42"/>
    </location>
</feature>
<evidence type="ECO:0000256" key="8">
    <source>
        <dbReference type="ARBA" id="ARBA00053988"/>
    </source>
</evidence>
<dbReference type="GO" id="GO:1905202">
    <property type="term" value="C:methylcrotonoyl-CoA carboxylase complex"/>
    <property type="evidence" value="ECO:0007669"/>
    <property type="project" value="TreeGrafter"/>
</dbReference>
<feature type="region of interest" description="Disordered" evidence="11">
    <location>
        <begin position="2358"/>
        <end position="2385"/>
    </location>
</feature>
<feature type="region of interest" description="Disordered" evidence="11">
    <location>
        <begin position="2279"/>
        <end position="2346"/>
    </location>
</feature>
<feature type="compositionally biased region" description="Basic and acidic residues" evidence="11">
    <location>
        <begin position="2471"/>
        <end position="2483"/>
    </location>
</feature>
<feature type="compositionally biased region" description="Polar residues" evidence="11">
    <location>
        <begin position="919"/>
        <end position="928"/>
    </location>
</feature>
<feature type="compositionally biased region" description="Basic and acidic residues" evidence="11">
    <location>
        <begin position="840"/>
        <end position="849"/>
    </location>
</feature>
<dbReference type="InterPro" id="IPR001005">
    <property type="entry name" value="SANT/Myb"/>
</dbReference>
<feature type="compositionally biased region" description="Acidic residues" evidence="11">
    <location>
        <begin position="2783"/>
        <end position="2792"/>
    </location>
</feature>
<feature type="compositionally biased region" description="Acidic residues" evidence="11">
    <location>
        <begin position="1001"/>
        <end position="1012"/>
    </location>
</feature>
<feature type="compositionally biased region" description="Basic and acidic residues" evidence="11">
    <location>
        <begin position="1178"/>
        <end position="1191"/>
    </location>
</feature>
<feature type="compositionally biased region" description="Polar residues" evidence="11">
    <location>
        <begin position="1195"/>
        <end position="1205"/>
    </location>
</feature>
<dbReference type="InterPro" id="IPR011763">
    <property type="entry name" value="COA_CT_C"/>
</dbReference>
<feature type="compositionally biased region" description="Basic and acidic residues" evidence="11">
    <location>
        <begin position="698"/>
        <end position="708"/>
    </location>
</feature>
<evidence type="ECO:0000256" key="6">
    <source>
        <dbReference type="ARBA" id="ARBA00031404"/>
    </source>
</evidence>
<dbReference type="InterPro" id="IPR039467">
    <property type="entry name" value="TFIIIB_B''_Myb"/>
</dbReference>
<feature type="compositionally biased region" description="Basic residues" evidence="11">
    <location>
        <begin position="667"/>
        <end position="676"/>
    </location>
</feature>
<feature type="region of interest" description="Disordered" evidence="11">
    <location>
        <begin position="1904"/>
        <end position="1944"/>
    </location>
</feature>
<dbReference type="OrthoDB" id="439921at2759"/>
<evidence type="ECO:0000256" key="11">
    <source>
        <dbReference type="SAM" id="MobiDB-lite"/>
    </source>
</evidence>